<keyword evidence="3" id="KW-1185">Reference proteome</keyword>
<evidence type="ECO:0000313" key="3">
    <source>
        <dbReference type="Proteomes" id="UP000010799"/>
    </source>
</evidence>
<dbReference type="EMBL" id="CP003789">
    <property type="protein sequence ID" value="AGA64774.1"/>
    <property type="molecule type" value="Genomic_DNA"/>
</dbReference>
<evidence type="ECO:0000313" key="2">
    <source>
        <dbReference type="EMBL" id="AGA64774.1"/>
    </source>
</evidence>
<proteinExistence type="predicted"/>
<dbReference type="AlphaFoldDB" id="L0ETA9"/>
<name>L0ETA9_LIBCB</name>
<dbReference type="Proteomes" id="UP000010799">
    <property type="component" value="Chromosome"/>
</dbReference>
<feature type="region of interest" description="Disordered" evidence="1">
    <location>
        <begin position="129"/>
        <end position="156"/>
    </location>
</feature>
<protein>
    <submittedName>
        <fullName evidence="2">Uncharacterized protein</fullName>
    </submittedName>
</protein>
<reference evidence="2 3" key="1">
    <citation type="journal article" date="2012" name="Stand. Genomic Sci.">
        <title>Complete genome sequence of Liberibacter crescens BT-1.</title>
        <authorList>
            <person name="Leonard M.T."/>
            <person name="Fagen J.R."/>
            <person name="Davis-Richardson A.G."/>
            <person name="Davis M.J."/>
            <person name="Triplett E.W."/>
        </authorList>
    </citation>
    <scope>NUCLEOTIDE SEQUENCE [LARGE SCALE GENOMIC DNA]</scope>
    <source>
        <strain evidence="2 3">BT-1</strain>
    </source>
</reference>
<dbReference type="HOGENOM" id="CLU_1568826_0_0_5"/>
<dbReference type="STRING" id="1215343.B488_07820"/>
<sequence length="170" mass="19590">MYSSYTGPLPGPGMREFPGMRELPRIRISPDEPGIMMMVRERPSVSEHPRGEMVHTLRPYPFQPQSMADYAKAYPKMSDFVPHMDIPPSHTMAYYTRGYPKMSDFVQPVVVPESHTMEYYMRPYRKPQQPVAIHEPRPGPSDTGNPGDDLRIIDSRSTRARNPYGWPFGF</sequence>
<dbReference type="PATRIC" id="fig|1215343.11.peg.804"/>
<evidence type="ECO:0000256" key="1">
    <source>
        <dbReference type="SAM" id="MobiDB-lite"/>
    </source>
</evidence>
<dbReference type="KEGG" id="lcc:B488_07820"/>
<gene>
    <name evidence="2" type="ordered locus">B488_07820</name>
</gene>
<organism evidence="2 3">
    <name type="scientific">Liberibacter crescens (strain BT-1)</name>
    <dbReference type="NCBI Taxonomy" id="1215343"/>
    <lineage>
        <taxon>Bacteria</taxon>
        <taxon>Pseudomonadati</taxon>
        <taxon>Pseudomonadota</taxon>
        <taxon>Alphaproteobacteria</taxon>
        <taxon>Hyphomicrobiales</taxon>
        <taxon>Rhizobiaceae</taxon>
        <taxon>Liberibacter</taxon>
    </lineage>
</organism>
<accession>L0ETA9</accession>